<sequence>MNYEDLVSIILLGAITFALTISMLMSVKKKNEESKGEFKTLIKCPKCGYERVREWKEGDFIGMIEGRCPKCGSLMKVEKIYKDVEEEEEENKILKL</sequence>
<dbReference type="Proteomes" id="UP000060778">
    <property type="component" value="Chromosome"/>
</dbReference>
<keyword evidence="1" id="KW-0472">Membrane</keyword>
<evidence type="ECO:0000313" key="2">
    <source>
        <dbReference type="EMBL" id="ALU11857.1"/>
    </source>
</evidence>
<feature type="transmembrane region" description="Helical" evidence="1">
    <location>
        <begin position="6"/>
        <end position="25"/>
    </location>
</feature>
<organism evidence="2 3">
    <name type="scientific">Ignicoccus islandicus DSM 13165</name>
    <dbReference type="NCBI Taxonomy" id="940295"/>
    <lineage>
        <taxon>Archaea</taxon>
        <taxon>Thermoproteota</taxon>
        <taxon>Thermoprotei</taxon>
        <taxon>Desulfurococcales</taxon>
        <taxon>Desulfurococcaceae</taxon>
        <taxon>Ignicoccus</taxon>
    </lineage>
</organism>
<dbReference type="OrthoDB" id="1011at2157"/>
<dbReference type="GeneID" id="30680478"/>
<keyword evidence="1" id="KW-0812">Transmembrane</keyword>
<accession>A0A0U2WLQ5</accession>
<dbReference type="RefSeq" id="WP_083495075.1">
    <property type="nucleotide sequence ID" value="NZ_CP006867.1"/>
</dbReference>
<keyword evidence="3" id="KW-1185">Reference proteome</keyword>
<dbReference type="STRING" id="940295.EYM_05475"/>
<evidence type="ECO:0000256" key="1">
    <source>
        <dbReference type="SAM" id="Phobius"/>
    </source>
</evidence>
<proteinExistence type="predicted"/>
<evidence type="ECO:0000313" key="3">
    <source>
        <dbReference type="Proteomes" id="UP000060778"/>
    </source>
</evidence>
<protein>
    <submittedName>
        <fullName evidence="2">Uncharacterized protein</fullName>
    </submittedName>
</protein>
<dbReference type="AlphaFoldDB" id="A0A0U2WLQ5"/>
<dbReference type="EMBL" id="CP006867">
    <property type="protein sequence ID" value="ALU11857.1"/>
    <property type="molecule type" value="Genomic_DNA"/>
</dbReference>
<dbReference type="KEGG" id="iis:EYM_05475"/>
<reference evidence="2 3" key="1">
    <citation type="submission" date="2013-11" db="EMBL/GenBank/DDBJ databases">
        <title>Comparative genomics of Ignicoccus.</title>
        <authorList>
            <person name="Podar M."/>
        </authorList>
    </citation>
    <scope>NUCLEOTIDE SEQUENCE [LARGE SCALE GENOMIC DNA]</scope>
    <source>
        <strain evidence="2 3">DSM 13165</strain>
    </source>
</reference>
<gene>
    <name evidence="2" type="ORF">EYM_05475</name>
</gene>
<name>A0A0U2WLQ5_9CREN</name>
<keyword evidence="1" id="KW-1133">Transmembrane helix</keyword>